<reference evidence="2" key="1">
    <citation type="journal article" date="2019" name="Int. J. Syst. Evol. Microbiol.">
        <title>The Global Catalogue of Microorganisms (GCM) 10K type strain sequencing project: providing services to taxonomists for standard genome sequencing and annotation.</title>
        <authorList>
            <consortium name="The Broad Institute Genomics Platform"/>
            <consortium name="The Broad Institute Genome Sequencing Center for Infectious Disease"/>
            <person name="Wu L."/>
            <person name="Ma J."/>
        </authorList>
    </citation>
    <scope>NUCLEOTIDE SEQUENCE [LARGE SCALE GENOMIC DNA]</scope>
    <source>
        <strain evidence="2">JCM 4505</strain>
    </source>
</reference>
<sequence length="124" mass="12619">MRYECADCGRPPVAGRDLCGECAGWPACTTGCGRTVEAGGVCPSCAEAAEYAGIPAQAAENGACPGHDGPCGRPVATLGLCGRCRITAEAAKRQAETDWETARDAAVAAVEQAETEDQAITAPF</sequence>
<gene>
    <name evidence="1" type="ORF">GCM10010302_05390</name>
</gene>
<accession>A0ABP3EMZ0</accession>
<evidence type="ECO:0000313" key="1">
    <source>
        <dbReference type="EMBL" id="GAA0270751.1"/>
    </source>
</evidence>
<organism evidence="1 2">
    <name type="scientific">Streptomyces polychromogenes</name>
    <dbReference type="NCBI Taxonomy" id="67342"/>
    <lineage>
        <taxon>Bacteria</taxon>
        <taxon>Bacillati</taxon>
        <taxon>Actinomycetota</taxon>
        <taxon>Actinomycetes</taxon>
        <taxon>Kitasatosporales</taxon>
        <taxon>Streptomycetaceae</taxon>
        <taxon>Streptomyces</taxon>
    </lineage>
</organism>
<dbReference type="EMBL" id="BAAABV010000005">
    <property type="protein sequence ID" value="GAA0270751.1"/>
    <property type="molecule type" value="Genomic_DNA"/>
</dbReference>
<comment type="caution">
    <text evidence="1">The sequence shown here is derived from an EMBL/GenBank/DDBJ whole genome shotgun (WGS) entry which is preliminary data.</text>
</comment>
<protein>
    <recommendedName>
        <fullName evidence="3">4Fe-4S ferredoxin-type domain-containing protein</fullName>
    </recommendedName>
</protein>
<keyword evidence="2" id="KW-1185">Reference proteome</keyword>
<evidence type="ECO:0008006" key="3">
    <source>
        <dbReference type="Google" id="ProtNLM"/>
    </source>
</evidence>
<name>A0ABP3EMZ0_9ACTN</name>
<dbReference type="Proteomes" id="UP001501867">
    <property type="component" value="Unassembled WGS sequence"/>
</dbReference>
<evidence type="ECO:0000313" key="2">
    <source>
        <dbReference type="Proteomes" id="UP001501867"/>
    </source>
</evidence>
<proteinExistence type="predicted"/>